<feature type="region of interest" description="Disordered" evidence="1">
    <location>
        <begin position="13"/>
        <end position="44"/>
    </location>
</feature>
<reference evidence="2" key="1">
    <citation type="submission" date="2020-10" db="EMBL/GenBank/DDBJ databases">
        <authorList>
            <person name="Kikuchi T."/>
        </authorList>
    </citation>
    <scope>NUCLEOTIDE SEQUENCE</scope>
    <source>
        <strain evidence="2">NKZ352</strain>
    </source>
</reference>
<accession>A0A8S1HXT9</accession>
<evidence type="ECO:0000256" key="1">
    <source>
        <dbReference type="SAM" id="MobiDB-lite"/>
    </source>
</evidence>
<gene>
    <name evidence="2" type="ORF">CAUJ_LOCUS15170</name>
</gene>
<dbReference type="EMBL" id="CAJGYM010000163">
    <property type="protein sequence ID" value="CAD6199267.1"/>
    <property type="molecule type" value="Genomic_DNA"/>
</dbReference>
<evidence type="ECO:0000313" key="3">
    <source>
        <dbReference type="Proteomes" id="UP000835052"/>
    </source>
</evidence>
<feature type="compositionally biased region" description="Basic and acidic residues" evidence="1">
    <location>
        <begin position="18"/>
        <end position="29"/>
    </location>
</feature>
<proteinExistence type="predicted"/>
<evidence type="ECO:0000313" key="2">
    <source>
        <dbReference type="EMBL" id="CAD6199267.1"/>
    </source>
</evidence>
<sequence length="73" mass="7704">MAVFCGKRLADPNAGSHIESEATRHSTKQEKKRRSTSLGSLEDSAAVQSLRQKLGFSLGKAQSDAAEASSAVL</sequence>
<keyword evidence="3" id="KW-1185">Reference proteome</keyword>
<dbReference type="Proteomes" id="UP000835052">
    <property type="component" value="Unassembled WGS sequence"/>
</dbReference>
<organism evidence="2 3">
    <name type="scientific">Caenorhabditis auriculariae</name>
    <dbReference type="NCBI Taxonomy" id="2777116"/>
    <lineage>
        <taxon>Eukaryota</taxon>
        <taxon>Metazoa</taxon>
        <taxon>Ecdysozoa</taxon>
        <taxon>Nematoda</taxon>
        <taxon>Chromadorea</taxon>
        <taxon>Rhabditida</taxon>
        <taxon>Rhabditina</taxon>
        <taxon>Rhabditomorpha</taxon>
        <taxon>Rhabditoidea</taxon>
        <taxon>Rhabditidae</taxon>
        <taxon>Peloderinae</taxon>
        <taxon>Caenorhabditis</taxon>
    </lineage>
</organism>
<protein>
    <submittedName>
        <fullName evidence="2">Uncharacterized protein</fullName>
    </submittedName>
</protein>
<name>A0A8S1HXT9_9PELO</name>
<dbReference type="AlphaFoldDB" id="A0A8S1HXT9"/>
<comment type="caution">
    <text evidence="2">The sequence shown here is derived from an EMBL/GenBank/DDBJ whole genome shotgun (WGS) entry which is preliminary data.</text>
</comment>